<dbReference type="Proteomes" id="UP000009296">
    <property type="component" value="Chromosome"/>
</dbReference>
<organism evidence="2 3">
    <name type="scientific">Methanothermococcus okinawensis (strain DSM 14208 / JCM 11175 / IH1)</name>
    <dbReference type="NCBI Taxonomy" id="647113"/>
    <lineage>
        <taxon>Archaea</taxon>
        <taxon>Methanobacteriati</taxon>
        <taxon>Methanobacteriota</taxon>
        <taxon>Methanomada group</taxon>
        <taxon>Methanococci</taxon>
        <taxon>Methanococcales</taxon>
        <taxon>Methanococcaceae</taxon>
        <taxon>Methanothermococcus</taxon>
    </lineage>
</organism>
<evidence type="ECO:0000313" key="2">
    <source>
        <dbReference type="EMBL" id="AEH06864.1"/>
    </source>
</evidence>
<keyword evidence="1" id="KW-0472">Membrane</keyword>
<reference evidence="2" key="1">
    <citation type="submission" date="2011-05" db="EMBL/GenBank/DDBJ databases">
        <title>Complete sequence of chromosome of Methanothermococcus okinawensis IH1.</title>
        <authorList>
            <consortium name="US DOE Joint Genome Institute"/>
            <person name="Lucas S."/>
            <person name="Han J."/>
            <person name="Lapidus A."/>
            <person name="Cheng J.-F."/>
            <person name="Goodwin L."/>
            <person name="Pitluck S."/>
            <person name="Peters L."/>
            <person name="Mikhailova N."/>
            <person name="Held B."/>
            <person name="Han C."/>
            <person name="Tapia R."/>
            <person name="Land M."/>
            <person name="Hauser L."/>
            <person name="Kyrpides N."/>
            <person name="Ivanova N."/>
            <person name="Pagani I."/>
            <person name="Sieprawska-Lupa M."/>
            <person name="Takai K."/>
            <person name="Miyazaki J."/>
            <person name="Whitman W."/>
            <person name="Woyke T."/>
        </authorList>
    </citation>
    <scope>NUCLEOTIDE SEQUENCE [LARGE SCALE GENOMIC DNA]</scope>
    <source>
        <strain evidence="2">IH1</strain>
    </source>
</reference>
<evidence type="ECO:0000256" key="1">
    <source>
        <dbReference type="SAM" id="Phobius"/>
    </source>
</evidence>
<dbReference type="AlphaFoldDB" id="F8AMN3"/>
<protein>
    <submittedName>
        <fullName evidence="2">Uncharacterized protein</fullName>
    </submittedName>
</protein>
<proteinExistence type="predicted"/>
<dbReference type="EMBL" id="CP002792">
    <property type="protein sequence ID" value="AEH06864.1"/>
    <property type="molecule type" value="Genomic_DNA"/>
</dbReference>
<dbReference type="KEGG" id="mok:Metok_0891"/>
<dbReference type="HOGENOM" id="CLU_782146_0_0_2"/>
<accession>F8AMN3</accession>
<dbReference type="OrthoDB" id="66111at2157"/>
<feature type="transmembrane region" description="Helical" evidence="1">
    <location>
        <begin position="326"/>
        <end position="347"/>
    </location>
</feature>
<dbReference type="RefSeq" id="WP_013867049.1">
    <property type="nucleotide sequence ID" value="NC_015636.1"/>
</dbReference>
<dbReference type="eggNOG" id="arCOG03128">
    <property type="taxonomic scope" value="Archaea"/>
</dbReference>
<keyword evidence="3" id="KW-1185">Reference proteome</keyword>
<sequence>MINNIINDNYLAIFNNAQFLNKNTKIENFSLSKTSFLKTDVREVMLLCGIKKEEILSHKLLKFKEYLLLKDVDEELSNIYSGKYNDDSNLNFKIQKLLLEIGNDKPHDFTIKIVTWILPKLKMPLKTTISVIISILLVLFIITPLLITIGFKMIYDDIILISIELIFFVFLYPYLKIYNALKKLKDNMDIYYSAYGVISEDLNYKSVLAEYRNLRLSIENNRTYIEASELFKKEMELIKEKSGIFEYIVIFLYGLISDYGESIKKPIIGLIILIFITPLILTAVYYINPVIENIKFPDYLIIYAGYLKSVLGDKFYIGNGKSLLDTLIYCLYSIASMIVIGNLYIALRRRLSRK</sequence>
<feature type="transmembrane region" description="Helical" evidence="1">
    <location>
        <begin position="129"/>
        <end position="151"/>
    </location>
</feature>
<gene>
    <name evidence="2" type="ordered locus">Metok_0891</name>
</gene>
<dbReference type="STRING" id="647113.Metok_0891"/>
<dbReference type="GeneID" id="10773041"/>
<feature type="transmembrane region" description="Helical" evidence="1">
    <location>
        <begin position="157"/>
        <end position="175"/>
    </location>
</feature>
<feature type="transmembrane region" description="Helical" evidence="1">
    <location>
        <begin position="267"/>
        <end position="287"/>
    </location>
</feature>
<name>F8AMN3_METOI</name>
<keyword evidence="1" id="KW-1133">Transmembrane helix</keyword>
<keyword evidence="1" id="KW-0812">Transmembrane</keyword>
<evidence type="ECO:0000313" key="3">
    <source>
        <dbReference type="Proteomes" id="UP000009296"/>
    </source>
</evidence>